<protein>
    <recommendedName>
        <fullName evidence="2">Calcineurin-like phosphoesterase domain-containing protein</fullName>
    </recommendedName>
</protein>
<dbReference type="InterPro" id="IPR050535">
    <property type="entry name" value="DNA_Repair-Maintenance_Comp"/>
</dbReference>
<dbReference type="AlphaFoldDB" id="A0A2H3P7R1"/>
<name>A0A2H3P7R1_9BACT</name>
<evidence type="ECO:0000256" key="1">
    <source>
        <dbReference type="ARBA" id="ARBA00022801"/>
    </source>
</evidence>
<dbReference type="RefSeq" id="WP_098061844.1">
    <property type="nucleotide sequence ID" value="NZ_PDEP01000005.1"/>
</dbReference>
<dbReference type="CDD" id="cd00840">
    <property type="entry name" value="MPP_Mre11_N"/>
    <property type="match status" value="1"/>
</dbReference>
<dbReference type="Proteomes" id="UP000221024">
    <property type="component" value="Unassembled WGS sequence"/>
</dbReference>
<dbReference type="Gene3D" id="3.60.21.10">
    <property type="match status" value="1"/>
</dbReference>
<dbReference type="InterPro" id="IPR041796">
    <property type="entry name" value="Mre11_N"/>
</dbReference>
<dbReference type="OrthoDB" id="9773856at2"/>
<evidence type="ECO:0000259" key="2">
    <source>
        <dbReference type="Pfam" id="PF00149"/>
    </source>
</evidence>
<dbReference type="GO" id="GO:0016787">
    <property type="term" value="F:hydrolase activity"/>
    <property type="evidence" value="ECO:0007669"/>
    <property type="project" value="UniProtKB-KW"/>
</dbReference>
<dbReference type="InterPro" id="IPR004843">
    <property type="entry name" value="Calcineurin-like_PHP"/>
</dbReference>
<reference evidence="3 4" key="1">
    <citation type="submission" date="2017-10" db="EMBL/GenBank/DDBJ databases">
        <title>Draft genome of Longimonas halophila.</title>
        <authorList>
            <person name="Goh K.M."/>
            <person name="Shamsir M.S."/>
            <person name="Lim S.W."/>
        </authorList>
    </citation>
    <scope>NUCLEOTIDE SEQUENCE [LARGE SCALE GENOMIC DNA]</scope>
    <source>
        <strain evidence="3 4">KCTC 42399</strain>
    </source>
</reference>
<accession>A0A2H3P7R1</accession>
<evidence type="ECO:0000313" key="3">
    <source>
        <dbReference type="EMBL" id="PEN07655.1"/>
    </source>
</evidence>
<comment type="caution">
    <text evidence="3">The sequence shown here is derived from an EMBL/GenBank/DDBJ whole genome shotgun (WGS) entry which is preliminary data.</text>
</comment>
<dbReference type="EMBL" id="PDEP01000005">
    <property type="protein sequence ID" value="PEN07655.1"/>
    <property type="molecule type" value="Genomic_DNA"/>
</dbReference>
<sequence>MLTLLHLADVHFDTIYAGRTLDLRRRLREAQQTAFEHAVDCAIEEPVDAVLIAGDLFDADRLGLMTERALLDQLRRLEAASIPVVYATGDHDPGPARGRAASIDWPANVHLVRSAEPRVIPLTDDDGERIGQVVAVGHPRAQVSENLAIRFPEAEADVPTVGLLHAHLEDAEDAAAHDRYAPCTAADLQRTGYNYWALGHVHRGQQVNADVPAYYAGNLQGRNPTETGVKGGLLVRIPPDGLPDVTVQPFAPIRWHTLVLDDLAHVASVDALAGGIEDAFQAVHTQALTTEWMVRVRLRGACPMANALHDERERRALAKQLTARLNVLDVELVPDMLTPPVEVAPHEDEPHLAGEVLALIEDIRTDDDYLNELAERISWAHPGHATPAARRAYLRGLLMGLDREALTRLLVDAE</sequence>
<proteinExistence type="predicted"/>
<keyword evidence="4" id="KW-1185">Reference proteome</keyword>
<feature type="domain" description="Calcineurin-like phosphoesterase" evidence="2">
    <location>
        <begin position="3"/>
        <end position="203"/>
    </location>
</feature>
<dbReference type="PANTHER" id="PTHR30337:SF7">
    <property type="entry name" value="PHOSPHOESTERASE"/>
    <property type="match status" value="1"/>
</dbReference>
<evidence type="ECO:0000313" key="4">
    <source>
        <dbReference type="Proteomes" id="UP000221024"/>
    </source>
</evidence>
<keyword evidence="1" id="KW-0378">Hydrolase</keyword>
<dbReference type="Pfam" id="PF00149">
    <property type="entry name" value="Metallophos"/>
    <property type="match status" value="1"/>
</dbReference>
<gene>
    <name evidence="3" type="ORF">CRI93_06645</name>
</gene>
<dbReference type="PANTHER" id="PTHR30337">
    <property type="entry name" value="COMPONENT OF ATP-DEPENDENT DSDNA EXONUCLEASE"/>
    <property type="match status" value="1"/>
</dbReference>
<organism evidence="3 4">
    <name type="scientific">Longimonas halophila</name>
    <dbReference type="NCBI Taxonomy" id="1469170"/>
    <lineage>
        <taxon>Bacteria</taxon>
        <taxon>Pseudomonadati</taxon>
        <taxon>Rhodothermota</taxon>
        <taxon>Rhodothermia</taxon>
        <taxon>Rhodothermales</taxon>
        <taxon>Salisaetaceae</taxon>
        <taxon>Longimonas</taxon>
    </lineage>
</organism>
<dbReference type="InterPro" id="IPR029052">
    <property type="entry name" value="Metallo-depent_PP-like"/>
</dbReference>
<dbReference type="SUPFAM" id="SSF56300">
    <property type="entry name" value="Metallo-dependent phosphatases"/>
    <property type="match status" value="1"/>
</dbReference>